<dbReference type="EMBL" id="JAEHFJ010000010">
    <property type="protein sequence ID" value="MBJ2175974.1"/>
    <property type="molecule type" value="Genomic_DNA"/>
</dbReference>
<proteinExistence type="inferred from homology"/>
<dbReference type="Gene3D" id="3.40.720.10">
    <property type="entry name" value="Alkaline Phosphatase, subunit A"/>
    <property type="match status" value="1"/>
</dbReference>
<dbReference type="PROSITE" id="PS51257">
    <property type="entry name" value="PROKAR_LIPOPROTEIN"/>
    <property type="match status" value="1"/>
</dbReference>
<accession>A0ABS0WVG6</accession>
<keyword evidence="5" id="KW-0378">Hydrolase</keyword>
<dbReference type="CDD" id="cd16144">
    <property type="entry name" value="ARS_like"/>
    <property type="match status" value="1"/>
</dbReference>
<feature type="domain" description="Sulfatase N-terminal" evidence="7">
    <location>
        <begin position="35"/>
        <end position="357"/>
    </location>
</feature>
<evidence type="ECO:0000256" key="4">
    <source>
        <dbReference type="ARBA" id="ARBA00022729"/>
    </source>
</evidence>
<evidence type="ECO:0000313" key="9">
    <source>
        <dbReference type="Proteomes" id="UP000623301"/>
    </source>
</evidence>
<dbReference type="PROSITE" id="PS00149">
    <property type="entry name" value="SULFATASE_2"/>
    <property type="match status" value="1"/>
</dbReference>
<dbReference type="Gene3D" id="3.30.1120.10">
    <property type="match status" value="1"/>
</dbReference>
<dbReference type="InterPro" id="IPR017850">
    <property type="entry name" value="Alkaline_phosphatase_core_sf"/>
</dbReference>
<comment type="caution">
    <text evidence="8">The sequence shown here is derived from an EMBL/GenBank/DDBJ whole genome shotgun (WGS) entry which is preliminary data.</text>
</comment>
<name>A0ABS0WVG6_9FLAO</name>
<evidence type="ECO:0000259" key="7">
    <source>
        <dbReference type="Pfam" id="PF00884"/>
    </source>
</evidence>
<dbReference type="InterPro" id="IPR024607">
    <property type="entry name" value="Sulfatase_CS"/>
</dbReference>
<protein>
    <submittedName>
        <fullName evidence="8">Sulfatase</fullName>
    </submittedName>
</protein>
<keyword evidence="9" id="KW-1185">Reference proteome</keyword>
<sequence>MNKLNNILKIIFIVTIIISCKTTVKTSHDEEERKPNIVFIVVDDLGYSDVGYMNQKEDIQTPNIDKLAKDGMVFTDAYAAAPVCSPTRASIITGKSPAALKLTCHIPGMGMEKYLKKLNTDKKLKEGFFIDHLLIDKISIADVLKQQGYTTGYIGKWHLGGGGSINTDDGIVNADYLPSNYGFDINIGGNAYGQPASYFSPYKNGNLKDGPDGEYLTDRLGDEAIQFIDKNKSKPFFLNLATYTVHTPLAAPVETLNKYNGNKYFAMIEKLDQNVGKVMQKLKESNLLENTIVIFYSDNGGLWGNLPLIGKKGTLNEGGIRVPMVVNWKGKIEKSSSCNTPITSVDFFPTLLQLVGVSTKDYTELEGQSLLPLLYGKSAFPKRSLYWHFPHHRNEGLSMGAAIRNGKWKYIYQFETQKEFLYNLEDDISEENNLVSKFPQQTKELSQELKQWQQKVKAEMPAINN</sequence>
<dbReference type="Proteomes" id="UP000623301">
    <property type="component" value="Unassembled WGS sequence"/>
</dbReference>
<dbReference type="PANTHER" id="PTHR42693:SF42">
    <property type="entry name" value="ARYLSULFATASE G"/>
    <property type="match status" value="1"/>
</dbReference>
<keyword evidence="4" id="KW-0732">Signal</keyword>
<keyword evidence="6" id="KW-0106">Calcium</keyword>
<comment type="cofactor">
    <cofactor evidence="1">
        <name>Ca(2+)</name>
        <dbReference type="ChEBI" id="CHEBI:29108"/>
    </cofactor>
</comment>
<organism evidence="8 9">
    <name type="scientific">Aureibaculum flavum</name>
    <dbReference type="NCBI Taxonomy" id="2795986"/>
    <lineage>
        <taxon>Bacteria</taxon>
        <taxon>Pseudomonadati</taxon>
        <taxon>Bacteroidota</taxon>
        <taxon>Flavobacteriia</taxon>
        <taxon>Flavobacteriales</taxon>
        <taxon>Flavobacteriaceae</taxon>
        <taxon>Aureibaculum</taxon>
    </lineage>
</organism>
<dbReference type="PROSITE" id="PS00523">
    <property type="entry name" value="SULFATASE_1"/>
    <property type="match status" value="1"/>
</dbReference>
<dbReference type="RefSeq" id="WP_198842615.1">
    <property type="nucleotide sequence ID" value="NZ_JAEHFJ010000010.1"/>
</dbReference>
<evidence type="ECO:0000256" key="1">
    <source>
        <dbReference type="ARBA" id="ARBA00001913"/>
    </source>
</evidence>
<evidence type="ECO:0000256" key="5">
    <source>
        <dbReference type="ARBA" id="ARBA00022801"/>
    </source>
</evidence>
<dbReference type="SUPFAM" id="SSF53649">
    <property type="entry name" value="Alkaline phosphatase-like"/>
    <property type="match status" value="1"/>
</dbReference>
<gene>
    <name evidence="8" type="ORF">JBL43_17090</name>
</gene>
<comment type="similarity">
    <text evidence="2">Belongs to the sulfatase family.</text>
</comment>
<reference evidence="8 9" key="1">
    <citation type="submission" date="2020-12" db="EMBL/GenBank/DDBJ databases">
        <title>Aureibaculum luteum sp. nov. and Aureibaculum flavum sp. nov., novel members of the family Flavobacteriaceae isolated from Antarctic intertidal sediments.</title>
        <authorList>
            <person name="He X."/>
            <person name="Zhang X."/>
        </authorList>
    </citation>
    <scope>NUCLEOTIDE SEQUENCE [LARGE SCALE GENOMIC DNA]</scope>
    <source>
        <strain evidence="8 9">A20</strain>
    </source>
</reference>
<dbReference type="InterPro" id="IPR000917">
    <property type="entry name" value="Sulfatase_N"/>
</dbReference>
<evidence type="ECO:0000313" key="8">
    <source>
        <dbReference type="EMBL" id="MBJ2175974.1"/>
    </source>
</evidence>
<evidence type="ECO:0000256" key="3">
    <source>
        <dbReference type="ARBA" id="ARBA00022723"/>
    </source>
</evidence>
<evidence type="ECO:0000256" key="2">
    <source>
        <dbReference type="ARBA" id="ARBA00008779"/>
    </source>
</evidence>
<dbReference type="PANTHER" id="PTHR42693">
    <property type="entry name" value="ARYLSULFATASE FAMILY MEMBER"/>
    <property type="match status" value="1"/>
</dbReference>
<keyword evidence="3" id="KW-0479">Metal-binding</keyword>
<dbReference type="InterPro" id="IPR050738">
    <property type="entry name" value="Sulfatase"/>
</dbReference>
<evidence type="ECO:0000256" key="6">
    <source>
        <dbReference type="ARBA" id="ARBA00022837"/>
    </source>
</evidence>
<dbReference type="Pfam" id="PF00884">
    <property type="entry name" value="Sulfatase"/>
    <property type="match status" value="1"/>
</dbReference>